<comment type="caution">
    <text evidence="1">The sequence shown here is derived from an EMBL/GenBank/DDBJ whole genome shotgun (WGS) entry which is preliminary data.</text>
</comment>
<dbReference type="InterPro" id="IPR011042">
    <property type="entry name" value="6-blade_b-propeller_TolB-like"/>
</dbReference>
<dbReference type="SUPFAM" id="SSF63829">
    <property type="entry name" value="Calcium-dependent phosphotriesterase"/>
    <property type="match status" value="1"/>
</dbReference>
<keyword evidence="2" id="KW-1185">Reference proteome</keyword>
<evidence type="ECO:0000313" key="2">
    <source>
        <dbReference type="Proteomes" id="UP001159405"/>
    </source>
</evidence>
<proteinExistence type="predicted"/>
<gene>
    <name evidence="1" type="ORF">PLOB_00008027</name>
</gene>
<dbReference type="Proteomes" id="UP001159405">
    <property type="component" value="Unassembled WGS sequence"/>
</dbReference>
<protein>
    <submittedName>
        <fullName evidence="1">Uncharacterized protein</fullName>
    </submittedName>
</protein>
<accession>A0ABN8QQY5</accession>
<evidence type="ECO:0000313" key="1">
    <source>
        <dbReference type="EMBL" id="CAH3167064.1"/>
    </source>
</evidence>
<dbReference type="Gene3D" id="2.120.10.30">
    <property type="entry name" value="TolB, C-terminal domain"/>
    <property type="match status" value="1"/>
</dbReference>
<dbReference type="EMBL" id="CALNXK010000139">
    <property type="protein sequence ID" value="CAH3167064.1"/>
    <property type="molecule type" value="Genomic_DNA"/>
</dbReference>
<organism evidence="1 2">
    <name type="scientific">Porites lobata</name>
    <dbReference type="NCBI Taxonomy" id="104759"/>
    <lineage>
        <taxon>Eukaryota</taxon>
        <taxon>Metazoa</taxon>
        <taxon>Cnidaria</taxon>
        <taxon>Anthozoa</taxon>
        <taxon>Hexacorallia</taxon>
        <taxon>Scleractinia</taxon>
        <taxon>Fungiina</taxon>
        <taxon>Poritidae</taxon>
        <taxon>Porites</taxon>
    </lineage>
</organism>
<name>A0ABN8QQY5_9CNID</name>
<reference evidence="1 2" key="1">
    <citation type="submission" date="2022-05" db="EMBL/GenBank/DDBJ databases">
        <authorList>
            <consortium name="Genoscope - CEA"/>
            <person name="William W."/>
        </authorList>
    </citation>
    <scope>NUCLEOTIDE SEQUENCE [LARGE SCALE GENOMIC DNA]</scope>
</reference>
<sequence length="664" mass="73108">MTESSELKEAHVLDATACLYKLGTGKACNRWSFVLKRERTATSIAEFKSYLTLNHGFKEVATSFGIMKFSTKTSIHRHMKEPQFPNGRIFVCNTQGEWLIYRDFLSDKKGHELIGTLLSACLHYSVDVTELAEGLNLPMSVHYTDGIAVVAESAGDRIAVLDLEGKLLLNPSHMNVRQLEAALKERAPLPSGRRPKRAQLVAALKKWIDENRSKGTSSLSAESGLSVVKCNINLHRPSAVCFAPVADLPLRLLVGCTDGMLVCLKIGSDGLVISGTTLFKTALHSVPLSGLAYCDEGLFITSPCPHNGGIFHLPNFDLPNGVLPKTIAKNGSPTCGTAHGVCVTKDKKVVFTDITENKIKSLDFESREVNVVARTGQTGTSDGSKGTASFNQPPGLCIEGNSLFVVDFSSAQLKVITSMLPLMEILNHLSVLKTFGVHSPGEQRDVYSLGDGIARLNSVNTFLENCIREAREVSDFQGQPSGPNGTMSLQTMSDIPRLLNSLIELNAMVTEENPAFLPEVDPHSLLALLVENLLCRDEGRIHRHPTEDILESDPIERYDCLWFLEDLLPFHFTESGIKNTTVVSQGILEYSIPCEDVEERTVRVEEEWYEKTMLLALDEGDTTTTTERALIAQEEEDVRGTDGIPTRKSTRSRKQVKDNNFVFV</sequence>